<keyword evidence="2" id="KW-0472">Membrane</keyword>
<protein>
    <submittedName>
        <fullName evidence="3">Uncharacterized protein</fullName>
    </submittedName>
</protein>
<evidence type="ECO:0000313" key="4">
    <source>
        <dbReference type="Proteomes" id="UP000317494"/>
    </source>
</evidence>
<organism evidence="3 4">
    <name type="scientific">Synchytrium endobioticum</name>
    <dbReference type="NCBI Taxonomy" id="286115"/>
    <lineage>
        <taxon>Eukaryota</taxon>
        <taxon>Fungi</taxon>
        <taxon>Fungi incertae sedis</taxon>
        <taxon>Chytridiomycota</taxon>
        <taxon>Chytridiomycota incertae sedis</taxon>
        <taxon>Chytridiomycetes</taxon>
        <taxon>Synchytriales</taxon>
        <taxon>Synchytriaceae</taxon>
        <taxon>Synchytrium</taxon>
    </lineage>
</organism>
<feature type="region of interest" description="Disordered" evidence="1">
    <location>
        <begin position="135"/>
        <end position="190"/>
    </location>
</feature>
<accession>A0A507CUF8</accession>
<evidence type="ECO:0000256" key="2">
    <source>
        <dbReference type="SAM" id="Phobius"/>
    </source>
</evidence>
<feature type="compositionally biased region" description="Polar residues" evidence="1">
    <location>
        <begin position="167"/>
        <end position="176"/>
    </location>
</feature>
<name>A0A507CUF8_9FUNG</name>
<keyword evidence="4" id="KW-1185">Reference proteome</keyword>
<dbReference type="EMBL" id="QEAN01000222">
    <property type="protein sequence ID" value="TPX42745.1"/>
    <property type="molecule type" value="Genomic_DNA"/>
</dbReference>
<feature type="region of interest" description="Disordered" evidence="1">
    <location>
        <begin position="96"/>
        <end position="117"/>
    </location>
</feature>
<keyword evidence="2" id="KW-1133">Transmembrane helix</keyword>
<feature type="transmembrane region" description="Helical" evidence="2">
    <location>
        <begin position="68"/>
        <end position="87"/>
    </location>
</feature>
<feature type="compositionally biased region" description="Basic and acidic residues" evidence="1">
    <location>
        <begin position="178"/>
        <end position="190"/>
    </location>
</feature>
<proteinExistence type="predicted"/>
<dbReference type="Proteomes" id="UP000317494">
    <property type="component" value="Unassembled WGS sequence"/>
</dbReference>
<gene>
    <name evidence="3" type="ORF">SeMB42_g05007</name>
</gene>
<dbReference type="AlphaFoldDB" id="A0A507CUF8"/>
<reference evidence="3 4" key="1">
    <citation type="journal article" date="2019" name="Sci. Rep.">
        <title>Comparative genomics of chytrid fungi reveal insights into the obligate biotrophic and pathogenic lifestyle of Synchytrium endobioticum.</title>
        <authorList>
            <person name="van de Vossenberg B.T.L.H."/>
            <person name="Warris S."/>
            <person name="Nguyen H.D.T."/>
            <person name="van Gent-Pelzer M.P.E."/>
            <person name="Joly D.L."/>
            <person name="van de Geest H.C."/>
            <person name="Bonants P.J.M."/>
            <person name="Smith D.S."/>
            <person name="Levesque C.A."/>
            <person name="van der Lee T.A.J."/>
        </authorList>
    </citation>
    <scope>NUCLEOTIDE SEQUENCE [LARGE SCALE GENOMIC DNA]</scope>
    <source>
        <strain evidence="3 4">MB42</strain>
    </source>
</reference>
<sequence length="190" mass="20685">MLRTGREVERLFRRREKPRRTDLRVNANPIPIHPTKRSLPTLALALSTAGYAETFASLGGHTTMKRALIMNVITFIVLQMIILFHLASAGGLCGSHEEDAEVPQDSDPGRPPAGGPVLTEAVELPELSPNLESIVGTSPFVDNDGSSSEDSDLVWHPVPGPFRSGISDGSTQSNCPTMEDRMTFSKEKHK</sequence>
<comment type="caution">
    <text evidence="3">The sequence shown here is derived from an EMBL/GenBank/DDBJ whole genome shotgun (WGS) entry which is preliminary data.</text>
</comment>
<evidence type="ECO:0000256" key="1">
    <source>
        <dbReference type="SAM" id="MobiDB-lite"/>
    </source>
</evidence>
<keyword evidence="2" id="KW-0812">Transmembrane</keyword>
<evidence type="ECO:0000313" key="3">
    <source>
        <dbReference type="EMBL" id="TPX42745.1"/>
    </source>
</evidence>
<dbReference type="VEuPathDB" id="FungiDB:SeMB42_g05007"/>